<accession>A0A1R2CUI4</accession>
<evidence type="ECO:0000256" key="6">
    <source>
        <dbReference type="PROSITE-ProRule" id="PRU00339"/>
    </source>
</evidence>
<dbReference type="EMBL" id="MPUH01000057">
    <property type="protein sequence ID" value="OMJ92652.1"/>
    <property type="molecule type" value="Genomic_DNA"/>
</dbReference>
<dbReference type="OrthoDB" id="286600at2759"/>
<dbReference type="PANTHER" id="PTHR46630:SF1">
    <property type="entry name" value="TETRATRICOPEPTIDE REPEAT PROTEIN 29"/>
    <property type="match status" value="1"/>
</dbReference>
<gene>
    <name evidence="7" type="ORF">SteCoe_4525</name>
</gene>
<dbReference type="SMART" id="SM00028">
    <property type="entry name" value="TPR"/>
    <property type="match status" value="6"/>
</dbReference>
<evidence type="ECO:0000256" key="3">
    <source>
        <dbReference type="ARBA" id="ARBA00022737"/>
    </source>
</evidence>
<feature type="repeat" description="TPR" evidence="6">
    <location>
        <begin position="213"/>
        <end position="246"/>
    </location>
</feature>
<sequence>MRSLLRKTTTKITRLVREESIKSIGSDKSVIADDILFKNAKEVYLKGNYAKALYCFEKLKETFQRDNITSERLEDINTYLIDLYGRIGKECSKNNSHFVAIAHYEKLKALKESRNDTKGVNEVLEMMADVYKSLANEFRHNGKYREAISYTNKRKDIYKKIGKNLSEINEQLEAMYSIKANEFYNKGNYKKSIELYEKLKEIFLEKDSSDNLLDLYGILGQLYFETSQIRNAVQNFTKLKDLAENKRDYIKKMHAFQHIGICFQLIKDYKTALNNFKMLLQLAWKENNIEMELLAYDYMSIQYFYLGDLEGARYYHNRTWKGITEKFTSPVREISNKALEALKSREKIPVRKHMERLGGLKKGPKNESLSIEIGLPSPRTSSGESDLQFLPVYPVNVTTSHANLPRSKSSFKNNSHKSLNTTMEAKKSNDQKSKNIKPFVLLSHLSPIESVKNFFYVDQINYHK</sequence>
<comment type="subcellular location">
    <subcellularLocation>
        <location evidence="1">Cytoplasm</location>
    </subcellularLocation>
</comment>
<name>A0A1R2CUI4_9CILI</name>
<evidence type="ECO:0000313" key="8">
    <source>
        <dbReference type="Proteomes" id="UP000187209"/>
    </source>
</evidence>
<dbReference type="InterPro" id="IPR051476">
    <property type="entry name" value="Bac_ResReg_Asp_Phosphatase"/>
</dbReference>
<keyword evidence="2" id="KW-0963">Cytoplasm</keyword>
<dbReference type="Gene3D" id="1.25.40.10">
    <property type="entry name" value="Tetratricopeptide repeat domain"/>
    <property type="match status" value="1"/>
</dbReference>
<protein>
    <recommendedName>
        <fullName evidence="5">Tetratricopeptide repeat protein 29</fullName>
    </recommendedName>
</protein>
<keyword evidence="4 6" id="KW-0802">TPR repeat</keyword>
<evidence type="ECO:0000313" key="7">
    <source>
        <dbReference type="EMBL" id="OMJ92652.1"/>
    </source>
</evidence>
<dbReference type="PROSITE" id="PS50005">
    <property type="entry name" value="TPR"/>
    <property type="match status" value="1"/>
</dbReference>
<organism evidence="7 8">
    <name type="scientific">Stentor coeruleus</name>
    <dbReference type="NCBI Taxonomy" id="5963"/>
    <lineage>
        <taxon>Eukaryota</taxon>
        <taxon>Sar</taxon>
        <taxon>Alveolata</taxon>
        <taxon>Ciliophora</taxon>
        <taxon>Postciliodesmatophora</taxon>
        <taxon>Heterotrichea</taxon>
        <taxon>Heterotrichida</taxon>
        <taxon>Stentoridae</taxon>
        <taxon>Stentor</taxon>
    </lineage>
</organism>
<dbReference type="InterPro" id="IPR011990">
    <property type="entry name" value="TPR-like_helical_dom_sf"/>
</dbReference>
<dbReference type="InterPro" id="IPR019734">
    <property type="entry name" value="TPR_rpt"/>
</dbReference>
<proteinExistence type="predicted"/>
<evidence type="ECO:0000256" key="2">
    <source>
        <dbReference type="ARBA" id="ARBA00022490"/>
    </source>
</evidence>
<dbReference type="GO" id="GO:0003341">
    <property type="term" value="P:cilium movement"/>
    <property type="evidence" value="ECO:0007669"/>
    <property type="project" value="TreeGrafter"/>
</dbReference>
<dbReference type="SUPFAM" id="SSF48452">
    <property type="entry name" value="TPR-like"/>
    <property type="match status" value="1"/>
</dbReference>
<keyword evidence="3" id="KW-0677">Repeat</keyword>
<evidence type="ECO:0000256" key="4">
    <source>
        <dbReference type="ARBA" id="ARBA00022803"/>
    </source>
</evidence>
<dbReference type="Pfam" id="PF14938">
    <property type="entry name" value="SNAP"/>
    <property type="match status" value="1"/>
</dbReference>
<dbReference type="GO" id="GO:0005737">
    <property type="term" value="C:cytoplasm"/>
    <property type="evidence" value="ECO:0007669"/>
    <property type="project" value="UniProtKB-SubCell"/>
</dbReference>
<comment type="caution">
    <text evidence="7">The sequence shown here is derived from an EMBL/GenBank/DDBJ whole genome shotgun (WGS) entry which is preliminary data.</text>
</comment>
<keyword evidence="8" id="KW-1185">Reference proteome</keyword>
<dbReference type="PANTHER" id="PTHR46630">
    <property type="entry name" value="TETRATRICOPEPTIDE REPEAT PROTEIN 29"/>
    <property type="match status" value="1"/>
</dbReference>
<evidence type="ECO:0000256" key="1">
    <source>
        <dbReference type="ARBA" id="ARBA00004496"/>
    </source>
</evidence>
<evidence type="ECO:0000256" key="5">
    <source>
        <dbReference type="ARBA" id="ARBA00040665"/>
    </source>
</evidence>
<reference evidence="7 8" key="1">
    <citation type="submission" date="2016-11" db="EMBL/GenBank/DDBJ databases">
        <title>The macronuclear genome of Stentor coeruleus: a giant cell with tiny introns.</title>
        <authorList>
            <person name="Slabodnick M."/>
            <person name="Ruby J.G."/>
            <person name="Reiff S.B."/>
            <person name="Swart E.C."/>
            <person name="Gosai S."/>
            <person name="Prabakaran S."/>
            <person name="Witkowska E."/>
            <person name="Larue G.E."/>
            <person name="Fisher S."/>
            <person name="Freeman R.M."/>
            <person name="Gunawardena J."/>
            <person name="Chu W."/>
            <person name="Stover N.A."/>
            <person name="Gregory B.D."/>
            <person name="Nowacki M."/>
            <person name="Derisi J."/>
            <person name="Roy S.W."/>
            <person name="Marshall W.F."/>
            <person name="Sood P."/>
        </authorList>
    </citation>
    <scope>NUCLEOTIDE SEQUENCE [LARGE SCALE GENOMIC DNA]</scope>
    <source>
        <strain evidence="7">WM001</strain>
    </source>
</reference>
<dbReference type="AlphaFoldDB" id="A0A1R2CUI4"/>
<dbReference type="GO" id="GO:0005929">
    <property type="term" value="C:cilium"/>
    <property type="evidence" value="ECO:0007669"/>
    <property type="project" value="TreeGrafter"/>
</dbReference>
<dbReference type="Proteomes" id="UP000187209">
    <property type="component" value="Unassembled WGS sequence"/>
</dbReference>